<dbReference type="GO" id="GO:0008270">
    <property type="term" value="F:zinc ion binding"/>
    <property type="evidence" value="ECO:0007669"/>
    <property type="project" value="InterPro"/>
</dbReference>
<feature type="compositionally biased region" description="Low complexity" evidence="4">
    <location>
        <begin position="672"/>
        <end position="682"/>
    </location>
</feature>
<dbReference type="Pfam" id="PF00172">
    <property type="entry name" value="Zn_clus"/>
    <property type="match status" value="1"/>
</dbReference>
<feature type="domain" description="Zn(2)-C6 fungal-type" evidence="5">
    <location>
        <begin position="35"/>
        <end position="64"/>
    </location>
</feature>
<dbReference type="InterPro" id="IPR007219">
    <property type="entry name" value="XnlR_reg_dom"/>
</dbReference>
<evidence type="ECO:0000256" key="1">
    <source>
        <dbReference type="ARBA" id="ARBA00004123"/>
    </source>
</evidence>
<feature type="compositionally biased region" description="Pro residues" evidence="4">
    <location>
        <begin position="10"/>
        <end position="24"/>
    </location>
</feature>
<keyword evidence="7" id="KW-1185">Reference proteome</keyword>
<dbReference type="EMBL" id="MU853565">
    <property type="protein sequence ID" value="KAK4145813.1"/>
    <property type="molecule type" value="Genomic_DNA"/>
</dbReference>
<dbReference type="InterPro" id="IPR036864">
    <property type="entry name" value="Zn2-C6_fun-type_DNA-bd_sf"/>
</dbReference>
<dbReference type="PROSITE" id="PS50048">
    <property type="entry name" value="ZN2_CY6_FUNGAL_2"/>
    <property type="match status" value="1"/>
</dbReference>
<dbReference type="InterPro" id="IPR001138">
    <property type="entry name" value="Zn2Cys6_DnaBD"/>
</dbReference>
<evidence type="ECO:0000256" key="4">
    <source>
        <dbReference type="SAM" id="MobiDB-lite"/>
    </source>
</evidence>
<dbReference type="Gene3D" id="4.10.240.10">
    <property type="entry name" value="Zn(2)-C6 fungal-type DNA-binding domain"/>
    <property type="match status" value="1"/>
</dbReference>
<feature type="region of interest" description="Disordered" evidence="4">
    <location>
        <begin position="1"/>
        <end position="24"/>
    </location>
</feature>
<dbReference type="AlphaFoldDB" id="A0AAN6V6K1"/>
<sequence>MASEQVLSEPLPPPPSPPRVPVPEPAVMKLTRGHSCVLCQQRKVRCDKQKPCANCVKAQVECRVVPPQPPRRRKKKPHERDLIDRLRKYESLLSQAGVNFEPIAHDLKPLDNGDDVADLEQDLSGLKTSPSSNADHVSPDHSHEKQKWAALRHEYRGDDDESSDEEYEGPTIHNAYDTMFGNSDGFPFVVGGAPASVTTAHPAGIQMFQLWQIYINNVDPLLKITHTPTLQSQIISASANPAKISKPLEALIFAIYFAAITSLTEEEVQSTFDEDRAILLGRYHNATQQALINAGFMRSPELEVLQAFFLYLLCARPFVDPRSMFCLLGLAFRSATRLGIHRDGSSQPNVSPFEAEQRRRLWWNIVVFDKRIAEITGSTVTALSSCPSDTRLPLNINDTDLNVHAAQPGPYAGPTEMVFCLTRIELTVAASPDSVRRTVTTPGGRPLHKPMVHYSPSPSSPDLVSHVANQSLPENLANFCAYVENVYLKQCDPKIPLHYFTLLMTRQALCKLRIIDFLCRTANTENVDQNERDSYFMEALRMVEYDNIIQSSDILQGFRWYTYAHFPLPAYLCLVSELRHRTTGELCERAWDVMIENHDRRGLLRRLNKNPLHIAFGHYFVKAWDAREAAELQLGRSLPTPKVVTLLRTTLAARTRRPTTMSSGPGNAGMIPPHSQQLSAQQPLPPAPANNNNPGGVPPPSDLAMGPHPPDLTPPNMYASGNKQHIPQPSVSNAAAPGGTMMIDDAIMYQGYDAMGNPMYGAGAGSAGGPATSHPHAHTQHPQHAAHQMHHGTAGAANAPMQDTELGGMDWDYLVQLSSLSGFNPTGGYYVQGTGA</sequence>
<evidence type="ECO:0000259" key="5">
    <source>
        <dbReference type="PROSITE" id="PS50048"/>
    </source>
</evidence>
<accession>A0AAN6V6K1</accession>
<evidence type="ECO:0000313" key="6">
    <source>
        <dbReference type="EMBL" id="KAK4145813.1"/>
    </source>
</evidence>
<dbReference type="PANTHER" id="PTHR31001">
    <property type="entry name" value="UNCHARACTERIZED TRANSCRIPTIONAL REGULATORY PROTEIN"/>
    <property type="match status" value="1"/>
</dbReference>
<reference evidence="6" key="1">
    <citation type="journal article" date="2023" name="Mol. Phylogenet. Evol.">
        <title>Genome-scale phylogeny and comparative genomics of the fungal order Sordariales.</title>
        <authorList>
            <person name="Hensen N."/>
            <person name="Bonometti L."/>
            <person name="Westerberg I."/>
            <person name="Brannstrom I.O."/>
            <person name="Guillou S."/>
            <person name="Cros-Aarteil S."/>
            <person name="Calhoun S."/>
            <person name="Haridas S."/>
            <person name="Kuo A."/>
            <person name="Mondo S."/>
            <person name="Pangilinan J."/>
            <person name="Riley R."/>
            <person name="LaButti K."/>
            <person name="Andreopoulos B."/>
            <person name="Lipzen A."/>
            <person name="Chen C."/>
            <person name="Yan M."/>
            <person name="Daum C."/>
            <person name="Ng V."/>
            <person name="Clum A."/>
            <person name="Steindorff A."/>
            <person name="Ohm R.A."/>
            <person name="Martin F."/>
            <person name="Silar P."/>
            <person name="Natvig D.O."/>
            <person name="Lalanne C."/>
            <person name="Gautier V."/>
            <person name="Ament-Velasquez S.L."/>
            <person name="Kruys A."/>
            <person name="Hutchinson M.I."/>
            <person name="Powell A.J."/>
            <person name="Barry K."/>
            <person name="Miller A.N."/>
            <person name="Grigoriev I.V."/>
            <person name="Debuchy R."/>
            <person name="Gladieux P."/>
            <person name="Hiltunen Thoren M."/>
            <person name="Johannesson H."/>
        </authorList>
    </citation>
    <scope>NUCLEOTIDE SEQUENCE</scope>
    <source>
        <strain evidence="6">CBS 141.50</strain>
    </source>
</reference>
<dbReference type="GO" id="GO:0006351">
    <property type="term" value="P:DNA-templated transcription"/>
    <property type="evidence" value="ECO:0007669"/>
    <property type="project" value="InterPro"/>
</dbReference>
<gene>
    <name evidence="6" type="ORF">C8A04DRAFT_26292</name>
</gene>
<keyword evidence="3" id="KW-0539">Nucleus</keyword>
<dbReference type="GO" id="GO:0005634">
    <property type="term" value="C:nucleus"/>
    <property type="evidence" value="ECO:0007669"/>
    <property type="project" value="UniProtKB-SubCell"/>
</dbReference>
<proteinExistence type="predicted"/>
<dbReference type="SMART" id="SM00066">
    <property type="entry name" value="GAL4"/>
    <property type="match status" value="1"/>
</dbReference>
<feature type="region of interest" description="Disordered" evidence="4">
    <location>
        <begin position="765"/>
        <end position="792"/>
    </location>
</feature>
<dbReference type="SMART" id="SM00906">
    <property type="entry name" value="Fungal_trans"/>
    <property type="match status" value="1"/>
</dbReference>
<evidence type="ECO:0000313" key="7">
    <source>
        <dbReference type="Proteomes" id="UP001302676"/>
    </source>
</evidence>
<keyword evidence="2" id="KW-0479">Metal-binding</keyword>
<feature type="compositionally biased region" description="Basic and acidic residues" evidence="4">
    <location>
        <begin position="137"/>
        <end position="146"/>
    </location>
</feature>
<dbReference type="InterPro" id="IPR050613">
    <property type="entry name" value="Sec_Metabolite_Reg"/>
</dbReference>
<dbReference type="CDD" id="cd00067">
    <property type="entry name" value="GAL4"/>
    <property type="match status" value="1"/>
</dbReference>
<dbReference type="PANTHER" id="PTHR31001:SF45">
    <property type="entry name" value="ZN(II)2CYS6 TRANSCRIPTION FACTOR (EUROFUNG)"/>
    <property type="match status" value="1"/>
</dbReference>
<dbReference type="GO" id="GO:0000981">
    <property type="term" value="F:DNA-binding transcription factor activity, RNA polymerase II-specific"/>
    <property type="evidence" value="ECO:0007669"/>
    <property type="project" value="InterPro"/>
</dbReference>
<dbReference type="RefSeq" id="XP_062639184.1">
    <property type="nucleotide sequence ID" value="XM_062779879.1"/>
</dbReference>
<feature type="compositionally biased region" description="Pro residues" evidence="4">
    <location>
        <begin position="696"/>
        <end position="713"/>
    </location>
</feature>
<name>A0AAN6V6K1_9PEZI</name>
<evidence type="ECO:0000256" key="2">
    <source>
        <dbReference type="ARBA" id="ARBA00022723"/>
    </source>
</evidence>
<evidence type="ECO:0000256" key="3">
    <source>
        <dbReference type="ARBA" id="ARBA00023242"/>
    </source>
</evidence>
<organism evidence="6 7">
    <name type="scientific">Dichotomopilus funicola</name>
    <dbReference type="NCBI Taxonomy" id="1934379"/>
    <lineage>
        <taxon>Eukaryota</taxon>
        <taxon>Fungi</taxon>
        <taxon>Dikarya</taxon>
        <taxon>Ascomycota</taxon>
        <taxon>Pezizomycotina</taxon>
        <taxon>Sordariomycetes</taxon>
        <taxon>Sordariomycetidae</taxon>
        <taxon>Sordariales</taxon>
        <taxon>Chaetomiaceae</taxon>
        <taxon>Dichotomopilus</taxon>
    </lineage>
</organism>
<dbReference type="Proteomes" id="UP001302676">
    <property type="component" value="Unassembled WGS sequence"/>
</dbReference>
<comment type="caution">
    <text evidence="6">The sequence shown here is derived from an EMBL/GenBank/DDBJ whole genome shotgun (WGS) entry which is preliminary data.</text>
</comment>
<dbReference type="Pfam" id="PF04082">
    <property type="entry name" value="Fungal_trans"/>
    <property type="match status" value="1"/>
</dbReference>
<dbReference type="GeneID" id="87816492"/>
<feature type="compositionally biased region" description="Polar residues" evidence="4">
    <location>
        <begin position="126"/>
        <end position="135"/>
    </location>
</feature>
<reference evidence="6" key="2">
    <citation type="submission" date="2023-05" db="EMBL/GenBank/DDBJ databases">
        <authorList>
            <consortium name="Lawrence Berkeley National Laboratory"/>
            <person name="Steindorff A."/>
            <person name="Hensen N."/>
            <person name="Bonometti L."/>
            <person name="Westerberg I."/>
            <person name="Brannstrom I.O."/>
            <person name="Guillou S."/>
            <person name="Cros-Aarteil S."/>
            <person name="Calhoun S."/>
            <person name="Haridas S."/>
            <person name="Kuo A."/>
            <person name="Mondo S."/>
            <person name="Pangilinan J."/>
            <person name="Riley R."/>
            <person name="Labutti K."/>
            <person name="Andreopoulos B."/>
            <person name="Lipzen A."/>
            <person name="Chen C."/>
            <person name="Yanf M."/>
            <person name="Daum C."/>
            <person name="Ng V."/>
            <person name="Clum A."/>
            <person name="Ohm R."/>
            <person name="Martin F."/>
            <person name="Silar P."/>
            <person name="Natvig D."/>
            <person name="Lalanne C."/>
            <person name="Gautier V."/>
            <person name="Ament-Velasquez S.L."/>
            <person name="Kruys A."/>
            <person name="Hutchinson M.I."/>
            <person name="Powell A.J."/>
            <person name="Barry K."/>
            <person name="Miller A.N."/>
            <person name="Grigoriev I.V."/>
            <person name="Debuchy R."/>
            <person name="Gladieux P."/>
            <person name="Thoren M.H."/>
            <person name="Johannesson H."/>
        </authorList>
    </citation>
    <scope>NUCLEOTIDE SEQUENCE</scope>
    <source>
        <strain evidence="6">CBS 141.50</strain>
    </source>
</reference>
<dbReference type="SUPFAM" id="SSF57701">
    <property type="entry name" value="Zn2/Cys6 DNA-binding domain"/>
    <property type="match status" value="1"/>
</dbReference>
<dbReference type="GO" id="GO:0003677">
    <property type="term" value="F:DNA binding"/>
    <property type="evidence" value="ECO:0007669"/>
    <property type="project" value="InterPro"/>
</dbReference>
<protein>
    <recommendedName>
        <fullName evidence="5">Zn(2)-C6 fungal-type domain-containing protein</fullName>
    </recommendedName>
</protein>
<feature type="compositionally biased region" description="Polar residues" evidence="4">
    <location>
        <begin position="719"/>
        <end position="733"/>
    </location>
</feature>
<comment type="subcellular location">
    <subcellularLocation>
        <location evidence="1">Nucleus</location>
    </subcellularLocation>
</comment>
<dbReference type="CDD" id="cd12148">
    <property type="entry name" value="fungal_TF_MHR"/>
    <property type="match status" value="1"/>
</dbReference>
<feature type="region of interest" description="Disordered" evidence="4">
    <location>
        <begin position="124"/>
        <end position="146"/>
    </location>
</feature>
<feature type="region of interest" description="Disordered" evidence="4">
    <location>
        <begin position="651"/>
        <end position="733"/>
    </location>
</feature>